<accession>A0A840LL51</accession>
<dbReference type="AlphaFoldDB" id="A0A840LL51"/>
<dbReference type="Proteomes" id="UP000562027">
    <property type="component" value="Unassembled WGS sequence"/>
</dbReference>
<proteinExistence type="predicted"/>
<feature type="domain" description="DUF4397" evidence="2">
    <location>
        <begin position="31"/>
        <end position="148"/>
    </location>
</feature>
<evidence type="ECO:0000313" key="4">
    <source>
        <dbReference type="Proteomes" id="UP000562027"/>
    </source>
</evidence>
<gene>
    <name evidence="3" type="ORF">HNP55_004581</name>
</gene>
<dbReference type="InterPro" id="IPR025510">
    <property type="entry name" value="DUF4397"/>
</dbReference>
<sequence>MRFNSLALGLTLASAALLSACGGGGGSSKTNVRLLNASVGFSSLDLAHNASGDSSNINAKIAYGAVGSYGSVDTGSTAMQVQNSVNGSAVTNLTPTLAGDSNYTVIAYGWSGAVKTTLLQEAETAPDANKAKLLLLNLAADAGALDLYVNPANSKDSLSGQTPVATNIVGSSGYTLLNSGAFRLTLTGTGKPTDIRMDLPSVTLDSATVSTLVATSTSGGKLVNGIVLKQQGAATNYPTTAARARVVNGVAGTSTSVSATLNGTVLFPSAQAPAVGQYFTTSAGASTLSVNVNGSPVTFAAPTLTAGGDYSLLVSGTAAAPVLSVVADDNRLPTASGMTKIRLFNGLASSTAGAGMTVDYAPAASNVLPGSASTPSSILGNSNVGSLVTVTLPNVDSSWVNSKSNVLLSANAVYTVFVLGDPVKPYNILINREDLAPLQ</sequence>
<feature type="domain" description="DUF4397" evidence="2">
    <location>
        <begin position="243"/>
        <end position="346"/>
    </location>
</feature>
<name>A0A840LL51_9BURK</name>
<dbReference type="RefSeq" id="WP_184304506.1">
    <property type="nucleotide sequence ID" value="NZ_JACHLP010000013.1"/>
</dbReference>
<dbReference type="PROSITE" id="PS51257">
    <property type="entry name" value="PROKAR_LIPOPROTEIN"/>
    <property type="match status" value="1"/>
</dbReference>
<organism evidence="3 4">
    <name type="scientific">Roseateles oligotrophus</name>
    <dbReference type="NCBI Taxonomy" id="1769250"/>
    <lineage>
        <taxon>Bacteria</taxon>
        <taxon>Pseudomonadati</taxon>
        <taxon>Pseudomonadota</taxon>
        <taxon>Betaproteobacteria</taxon>
        <taxon>Burkholderiales</taxon>
        <taxon>Sphaerotilaceae</taxon>
        <taxon>Roseateles</taxon>
    </lineage>
</organism>
<evidence type="ECO:0000256" key="1">
    <source>
        <dbReference type="SAM" id="SignalP"/>
    </source>
</evidence>
<keyword evidence="4" id="KW-1185">Reference proteome</keyword>
<feature type="signal peptide" evidence="1">
    <location>
        <begin position="1"/>
        <end position="19"/>
    </location>
</feature>
<dbReference type="EMBL" id="JACHLP010000013">
    <property type="protein sequence ID" value="MBB4846027.1"/>
    <property type="molecule type" value="Genomic_DNA"/>
</dbReference>
<feature type="chain" id="PRO_5032549458" description="DUF4397 domain-containing protein" evidence="1">
    <location>
        <begin position="20"/>
        <end position="439"/>
    </location>
</feature>
<dbReference type="Pfam" id="PF14344">
    <property type="entry name" value="DUF4397"/>
    <property type="match status" value="2"/>
</dbReference>
<keyword evidence="1" id="KW-0732">Signal</keyword>
<evidence type="ECO:0000313" key="3">
    <source>
        <dbReference type="EMBL" id="MBB4846027.1"/>
    </source>
</evidence>
<evidence type="ECO:0000259" key="2">
    <source>
        <dbReference type="Pfam" id="PF14344"/>
    </source>
</evidence>
<reference evidence="3 4" key="1">
    <citation type="submission" date="2020-08" db="EMBL/GenBank/DDBJ databases">
        <title>Functional genomics of gut bacteria from endangered species of beetles.</title>
        <authorList>
            <person name="Carlos-Shanley C."/>
        </authorList>
    </citation>
    <scope>NUCLEOTIDE SEQUENCE [LARGE SCALE GENOMIC DNA]</scope>
    <source>
        <strain evidence="3 4">S00239</strain>
    </source>
</reference>
<comment type="caution">
    <text evidence="3">The sequence shown here is derived from an EMBL/GenBank/DDBJ whole genome shotgun (WGS) entry which is preliminary data.</text>
</comment>
<protein>
    <recommendedName>
        <fullName evidence="2">DUF4397 domain-containing protein</fullName>
    </recommendedName>
</protein>